<evidence type="ECO:0000259" key="3">
    <source>
        <dbReference type="Pfam" id="PF00892"/>
    </source>
</evidence>
<dbReference type="EMBL" id="JAJEPR010000003">
    <property type="protein sequence ID" value="MCC2188669.1"/>
    <property type="molecule type" value="Genomic_DNA"/>
</dbReference>
<dbReference type="SUPFAM" id="SSF103481">
    <property type="entry name" value="Multidrug resistance efflux transporter EmrE"/>
    <property type="match status" value="1"/>
</dbReference>
<feature type="transmembrane region" description="Helical" evidence="2">
    <location>
        <begin position="65"/>
        <end position="88"/>
    </location>
</feature>
<feature type="domain" description="EamA" evidence="3">
    <location>
        <begin position="17"/>
        <end position="114"/>
    </location>
</feature>
<comment type="similarity">
    <text evidence="1">Belongs to the EamA transporter family.</text>
</comment>
<dbReference type="Gene3D" id="1.10.3730.20">
    <property type="match status" value="1"/>
</dbReference>
<feature type="transmembrane region" description="Helical" evidence="2">
    <location>
        <begin position="38"/>
        <end position="58"/>
    </location>
</feature>
<keyword evidence="2" id="KW-0472">Membrane</keyword>
<accession>A0AAE3J4Y8</accession>
<feature type="transmembrane region" description="Helical" evidence="2">
    <location>
        <begin position="94"/>
        <end position="113"/>
    </location>
</feature>
<dbReference type="Pfam" id="PF00892">
    <property type="entry name" value="EamA"/>
    <property type="match status" value="1"/>
</dbReference>
<dbReference type="InterPro" id="IPR037185">
    <property type="entry name" value="EmrE-like"/>
</dbReference>
<keyword evidence="5" id="KW-1185">Reference proteome</keyword>
<gene>
    <name evidence="4" type="ORF">LKD71_02330</name>
</gene>
<evidence type="ECO:0000313" key="5">
    <source>
        <dbReference type="Proteomes" id="UP001197875"/>
    </source>
</evidence>
<organism evidence="4 5">
    <name type="scientific">Fusicatenibacter faecihominis</name>
    <dbReference type="NCBI Taxonomy" id="2881276"/>
    <lineage>
        <taxon>Bacteria</taxon>
        <taxon>Bacillati</taxon>
        <taxon>Bacillota</taxon>
        <taxon>Clostridia</taxon>
        <taxon>Lachnospirales</taxon>
        <taxon>Lachnospiraceae</taxon>
        <taxon>Fusicatenibacter</taxon>
    </lineage>
</organism>
<evidence type="ECO:0000313" key="4">
    <source>
        <dbReference type="EMBL" id="MCC2188669.1"/>
    </source>
</evidence>
<protein>
    <submittedName>
        <fullName evidence="4">EamA family transporter</fullName>
    </submittedName>
</protein>
<dbReference type="AlphaFoldDB" id="A0AAE3J4Y8"/>
<dbReference type="GO" id="GO:0016020">
    <property type="term" value="C:membrane"/>
    <property type="evidence" value="ECO:0007669"/>
    <property type="project" value="InterPro"/>
</dbReference>
<name>A0AAE3J4Y8_9FIRM</name>
<dbReference type="RefSeq" id="WP_227614188.1">
    <property type="nucleotide sequence ID" value="NZ_JAJEPR010000003.1"/>
</dbReference>
<proteinExistence type="inferred from homology"/>
<dbReference type="Proteomes" id="UP001197875">
    <property type="component" value="Unassembled WGS sequence"/>
</dbReference>
<evidence type="ECO:0000256" key="1">
    <source>
        <dbReference type="ARBA" id="ARBA00007362"/>
    </source>
</evidence>
<dbReference type="InterPro" id="IPR000620">
    <property type="entry name" value="EamA_dom"/>
</dbReference>
<evidence type="ECO:0000256" key="2">
    <source>
        <dbReference type="SAM" id="Phobius"/>
    </source>
</evidence>
<sequence>MKRPAVKGKVFLALQLSLLFSSLSGVASKMAAKQPSLSLPFCFYYGLVLLIMVGYAFVWQQILHYLPLTFAYANKGVSLVWGMIWGALFFQEKITWNMILGAVVIFFGIYLVVTSDE</sequence>
<comment type="caution">
    <text evidence="4">The sequence shown here is derived from an EMBL/GenBank/DDBJ whole genome shotgun (WGS) entry which is preliminary data.</text>
</comment>
<keyword evidence="2" id="KW-1133">Transmembrane helix</keyword>
<reference evidence="4 5" key="1">
    <citation type="submission" date="2021-10" db="EMBL/GenBank/DDBJ databases">
        <title>Anaerobic single-cell dispensing facilitates the cultivation of human gut bacteria.</title>
        <authorList>
            <person name="Afrizal A."/>
        </authorList>
    </citation>
    <scope>NUCLEOTIDE SEQUENCE [LARGE SCALE GENOMIC DNA]</scope>
    <source>
        <strain evidence="4 5">CLA-AA-H277</strain>
    </source>
</reference>
<keyword evidence="2" id="KW-0812">Transmembrane</keyword>